<dbReference type="InterPro" id="IPR029787">
    <property type="entry name" value="Nucleotide_cyclase"/>
</dbReference>
<dbReference type="CDD" id="cd00077">
    <property type="entry name" value="HDc"/>
    <property type="match status" value="1"/>
</dbReference>
<dbReference type="NCBIfam" id="TIGR00254">
    <property type="entry name" value="GGDEF"/>
    <property type="match status" value="1"/>
</dbReference>
<feature type="domain" description="HD-GYP" evidence="3">
    <location>
        <begin position="120"/>
        <end position="316"/>
    </location>
</feature>
<dbReference type="CDD" id="cd01949">
    <property type="entry name" value="GGDEF"/>
    <property type="match status" value="1"/>
</dbReference>
<dbReference type="InterPro" id="IPR001610">
    <property type="entry name" value="PAC"/>
</dbReference>
<dbReference type="KEGG" id="dsc:ABOD76_02175"/>
<keyword evidence="4" id="KW-0614">Plasmid</keyword>
<name>A0AAU7U6C3_9DEIO</name>
<evidence type="ECO:0000259" key="2">
    <source>
        <dbReference type="PROSITE" id="PS50887"/>
    </source>
</evidence>
<dbReference type="EMBL" id="CP158297">
    <property type="protein sequence ID" value="XBV83876.1"/>
    <property type="molecule type" value="Genomic_DNA"/>
</dbReference>
<dbReference type="InterPro" id="IPR035965">
    <property type="entry name" value="PAS-like_dom_sf"/>
</dbReference>
<dbReference type="InterPro" id="IPR000160">
    <property type="entry name" value="GGDEF_dom"/>
</dbReference>
<dbReference type="PANTHER" id="PTHR45228">
    <property type="entry name" value="CYCLIC DI-GMP PHOSPHODIESTERASE TM_0186-RELATED"/>
    <property type="match status" value="1"/>
</dbReference>
<feature type="domain" description="PAS" evidence="1">
    <location>
        <begin position="328"/>
        <end position="398"/>
    </location>
</feature>
<dbReference type="PROSITE" id="PS51832">
    <property type="entry name" value="HD_GYP"/>
    <property type="match status" value="1"/>
</dbReference>
<dbReference type="SMART" id="SM00091">
    <property type="entry name" value="PAS"/>
    <property type="match status" value="2"/>
</dbReference>
<dbReference type="InterPro" id="IPR052020">
    <property type="entry name" value="Cyclic_di-GMP/3'3'-cGAMP_PDE"/>
</dbReference>
<dbReference type="RefSeq" id="WP_350241694.1">
    <property type="nucleotide sequence ID" value="NZ_CP158297.1"/>
</dbReference>
<dbReference type="Gene3D" id="3.30.70.270">
    <property type="match status" value="1"/>
</dbReference>
<evidence type="ECO:0000313" key="4">
    <source>
        <dbReference type="EMBL" id="XBV83876.1"/>
    </source>
</evidence>
<protein>
    <submittedName>
        <fullName evidence="4">HD domain-containing phosphohydrolase</fullName>
    </submittedName>
</protein>
<dbReference type="Pfam" id="PF08447">
    <property type="entry name" value="PAS_3"/>
    <property type="match status" value="1"/>
</dbReference>
<feature type="domain" description="GGDEF" evidence="2">
    <location>
        <begin position="476"/>
        <end position="605"/>
    </location>
</feature>
<accession>A0AAU7U6C3</accession>
<proteinExistence type="predicted"/>
<dbReference type="SMART" id="SM00267">
    <property type="entry name" value="GGDEF"/>
    <property type="match status" value="1"/>
</dbReference>
<dbReference type="Gene3D" id="3.30.450.20">
    <property type="entry name" value="PAS domain"/>
    <property type="match status" value="2"/>
</dbReference>
<geneLocation type="plasmid" evidence="4">
    <name>pDson01</name>
</geneLocation>
<dbReference type="PROSITE" id="PS50887">
    <property type="entry name" value="GGDEF"/>
    <property type="match status" value="1"/>
</dbReference>
<dbReference type="InterPro" id="IPR043128">
    <property type="entry name" value="Rev_trsase/Diguanyl_cyclase"/>
</dbReference>
<dbReference type="Pfam" id="PF00990">
    <property type="entry name" value="GGDEF"/>
    <property type="match status" value="1"/>
</dbReference>
<dbReference type="NCBIfam" id="TIGR00229">
    <property type="entry name" value="sensory_box"/>
    <property type="match status" value="2"/>
</dbReference>
<sequence length="611" mass="68092">MKALDLLETLPVMLWTARADGVWTHVNPRWSAYTGLDGHTPGFGFESALHPDDVAATVTRWTEAVQTGRPYRAEYRLRRSDGLYRWHLTHGVRAPQPDHDVVWTGACTDIHDQKLAEHEVLAAREAAVRALGLALEARDQETKGHTDRVTALALRLAQATGLQRDDCDTLRLGAYLHDIGKITVPDHILLKPGRLTPDERLEMQEHVVAGARFSAALGFLAAEVLEVIHSHHERWDGSGYPAGLVGNQIPLLARIFALADVYDALISERPYKPAWAAQDALAELSAQAGRQFDPDLTRLFVELMTHPQPEGDPPRRPQEQARQTHVLEEHVRARALHEAEVSVLITDAEQRLVYVNPAFSRVTGYEPAEVLGRTPRFLQGPETDLEDKRALREAIAAGRPVHQLILNYSRSGQKLWFEMHLTPLFVQGQLAYFLAVQNDCSDRIVEQQRLEWNATHDSLTGLLNRASLQQPLLTAGPCALVFIDLDNLKGINDRHGHVAGDEALRQVAQALRSRAPAGSQIFRLGGDEFLAVVPVETEAEATRWIDQLRLALTSVETRDGGLTGSFGCALYPSEGQDLWKLMGLADERMYVEKLEHNNRRASTHLRAGDHP</sequence>
<dbReference type="SUPFAM" id="SSF109604">
    <property type="entry name" value="HD-domain/PDEase-like"/>
    <property type="match status" value="1"/>
</dbReference>
<dbReference type="Pfam" id="PF13487">
    <property type="entry name" value="HD_5"/>
    <property type="match status" value="1"/>
</dbReference>
<dbReference type="Gene3D" id="1.10.3210.10">
    <property type="entry name" value="Hypothetical protein af1432"/>
    <property type="match status" value="1"/>
</dbReference>
<dbReference type="InterPro" id="IPR037522">
    <property type="entry name" value="HD_GYP_dom"/>
</dbReference>
<dbReference type="SMART" id="SM00086">
    <property type="entry name" value="PAC"/>
    <property type="match status" value="2"/>
</dbReference>
<evidence type="ECO:0000259" key="3">
    <source>
        <dbReference type="PROSITE" id="PS51832"/>
    </source>
</evidence>
<dbReference type="InterPro" id="IPR013655">
    <property type="entry name" value="PAS_fold_3"/>
</dbReference>
<dbReference type="NCBIfam" id="TIGR00277">
    <property type="entry name" value="HDIG"/>
    <property type="match status" value="1"/>
</dbReference>
<dbReference type="CDD" id="cd00130">
    <property type="entry name" value="PAS"/>
    <property type="match status" value="2"/>
</dbReference>
<dbReference type="SUPFAM" id="SSF55073">
    <property type="entry name" value="Nucleotide cyclase"/>
    <property type="match status" value="1"/>
</dbReference>
<dbReference type="SMART" id="SM00471">
    <property type="entry name" value="HDc"/>
    <property type="match status" value="1"/>
</dbReference>
<dbReference type="InterPro" id="IPR000014">
    <property type="entry name" value="PAS"/>
</dbReference>
<dbReference type="PANTHER" id="PTHR45228:SF8">
    <property type="entry name" value="TWO-COMPONENT RESPONSE REGULATOR-RELATED"/>
    <property type="match status" value="1"/>
</dbReference>
<dbReference type="AlphaFoldDB" id="A0AAU7U6C3"/>
<dbReference type="InterPro" id="IPR003607">
    <property type="entry name" value="HD/PDEase_dom"/>
</dbReference>
<dbReference type="Pfam" id="PF13426">
    <property type="entry name" value="PAS_9"/>
    <property type="match status" value="1"/>
</dbReference>
<organism evidence="4">
    <name type="scientific">Deinococcus sonorensis KR-87</name>
    <dbReference type="NCBI Taxonomy" id="694439"/>
    <lineage>
        <taxon>Bacteria</taxon>
        <taxon>Thermotogati</taxon>
        <taxon>Deinococcota</taxon>
        <taxon>Deinococci</taxon>
        <taxon>Deinococcales</taxon>
        <taxon>Deinococcaceae</taxon>
        <taxon>Deinococcus</taxon>
    </lineage>
</organism>
<dbReference type="SUPFAM" id="SSF55785">
    <property type="entry name" value="PYP-like sensor domain (PAS domain)"/>
    <property type="match status" value="2"/>
</dbReference>
<reference evidence="4" key="1">
    <citation type="submission" date="2024-06" db="EMBL/GenBank/DDBJ databases">
        <title>Draft Genome Sequence of Deinococcus sonorensis Type Strain KR-87, a Biofilm Producing Representative of the Genus Deinococcus.</title>
        <authorList>
            <person name="Boren L.S."/>
            <person name="Grosso R.A."/>
            <person name="Hugenberg-Cox A.N."/>
            <person name="Hill J.T.E."/>
            <person name="Albert C.M."/>
            <person name="Tuohy J.M."/>
        </authorList>
    </citation>
    <scope>NUCLEOTIDE SEQUENCE</scope>
    <source>
        <strain evidence="4">KR-87</strain>
        <plasmid evidence="4">pDson01</plasmid>
    </source>
</reference>
<dbReference type="InterPro" id="IPR006675">
    <property type="entry name" value="HDIG_dom"/>
</dbReference>
<dbReference type="PROSITE" id="PS50112">
    <property type="entry name" value="PAS"/>
    <property type="match status" value="1"/>
</dbReference>
<gene>
    <name evidence="4" type="ORF">ABOD76_02175</name>
</gene>
<evidence type="ECO:0000259" key="1">
    <source>
        <dbReference type="PROSITE" id="PS50112"/>
    </source>
</evidence>